<dbReference type="FunCoup" id="A9UTI8">
    <property type="interactions" value="492"/>
</dbReference>
<dbReference type="FunFam" id="3.55.10.10:FF:000001">
    <property type="entry name" value="protein archease isoform X1"/>
    <property type="match status" value="1"/>
</dbReference>
<proteinExistence type="inferred from homology"/>
<dbReference type="GeneID" id="5888919"/>
<sequence>LDHTADIQVHAWGQTLKDSFEQTVVAMFGYMTELDAIEIDDSQTSEFSVEGHDLMSLLYALLDEFLFRFSAEDNLVCREVEIVEFDTDNFKITVRGKGEVFDLAKHPQGTEIKAITYSNMQIHTERATHDVYVILDI</sequence>
<feature type="domain" description="Archease" evidence="5">
    <location>
        <begin position="1"/>
        <end position="137"/>
    </location>
</feature>
<dbReference type="InParanoid" id="A9UTI8"/>
<dbReference type="AlphaFoldDB" id="A9UTI8"/>
<keyword evidence="7" id="KW-1185">Reference proteome</keyword>
<dbReference type="Proteomes" id="UP000001357">
    <property type="component" value="Unassembled WGS sequence"/>
</dbReference>
<evidence type="ECO:0000313" key="6">
    <source>
        <dbReference type="EMBL" id="EDQ91254.1"/>
    </source>
</evidence>
<dbReference type="eggNOG" id="KOG4528">
    <property type="taxonomic scope" value="Eukaryota"/>
</dbReference>
<dbReference type="EMBL" id="CH991545">
    <property type="protein sequence ID" value="EDQ91254.1"/>
    <property type="molecule type" value="Genomic_DNA"/>
</dbReference>
<dbReference type="Gene3D" id="3.55.10.10">
    <property type="entry name" value="Archease domain"/>
    <property type="match status" value="1"/>
</dbReference>
<dbReference type="RefSeq" id="XP_001743676.1">
    <property type="nucleotide sequence ID" value="XM_001743624.1"/>
</dbReference>
<evidence type="ECO:0000259" key="5">
    <source>
        <dbReference type="Pfam" id="PF01951"/>
    </source>
</evidence>
<name>A9UTI8_MONBE</name>
<dbReference type="PANTHER" id="PTHR12682">
    <property type="entry name" value="ARCHEASE"/>
    <property type="match status" value="1"/>
</dbReference>
<dbReference type="Pfam" id="PF01951">
    <property type="entry name" value="Archease"/>
    <property type="match status" value="1"/>
</dbReference>
<reference evidence="6 7" key="1">
    <citation type="journal article" date="2008" name="Nature">
        <title>The genome of the choanoflagellate Monosiga brevicollis and the origin of metazoans.</title>
        <authorList>
            <consortium name="JGI Sequencing"/>
            <person name="King N."/>
            <person name="Westbrook M.J."/>
            <person name="Young S.L."/>
            <person name="Kuo A."/>
            <person name="Abedin M."/>
            <person name="Chapman J."/>
            <person name="Fairclough S."/>
            <person name="Hellsten U."/>
            <person name="Isogai Y."/>
            <person name="Letunic I."/>
            <person name="Marr M."/>
            <person name="Pincus D."/>
            <person name="Putnam N."/>
            <person name="Rokas A."/>
            <person name="Wright K.J."/>
            <person name="Zuzow R."/>
            <person name="Dirks W."/>
            <person name="Good M."/>
            <person name="Goodstein D."/>
            <person name="Lemons D."/>
            <person name="Li W."/>
            <person name="Lyons J.B."/>
            <person name="Morris A."/>
            <person name="Nichols S."/>
            <person name="Richter D.J."/>
            <person name="Salamov A."/>
            <person name="Bork P."/>
            <person name="Lim W.A."/>
            <person name="Manning G."/>
            <person name="Miller W.T."/>
            <person name="McGinnis W."/>
            <person name="Shapiro H."/>
            <person name="Tjian R."/>
            <person name="Grigoriev I.V."/>
            <person name="Rokhsar D."/>
        </authorList>
    </citation>
    <scope>NUCLEOTIDE SEQUENCE [LARGE SCALE GENOMIC DNA]</scope>
    <source>
        <strain evidence="7">MX1 / ATCC 50154</strain>
    </source>
</reference>
<dbReference type="InterPro" id="IPR023572">
    <property type="entry name" value="Archease_dom"/>
</dbReference>
<evidence type="ECO:0000256" key="3">
    <source>
        <dbReference type="ARBA" id="ARBA00022723"/>
    </source>
</evidence>
<evidence type="ECO:0000256" key="2">
    <source>
        <dbReference type="ARBA" id="ARBA00022694"/>
    </source>
</evidence>
<dbReference type="GO" id="GO:0072669">
    <property type="term" value="C:tRNA-splicing ligase complex"/>
    <property type="evidence" value="ECO:0000318"/>
    <property type="project" value="GO_Central"/>
</dbReference>
<gene>
    <name evidence="6" type="ORF">MONBRDRAFT_15006</name>
</gene>
<dbReference type="GO" id="GO:0046872">
    <property type="term" value="F:metal ion binding"/>
    <property type="evidence" value="ECO:0007669"/>
    <property type="project" value="UniProtKB-KW"/>
</dbReference>
<organism evidence="6 7">
    <name type="scientific">Monosiga brevicollis</name>
    <name type="common">Choanoflagellate</name>
    <dbReference type="NCBI Taxonomy" id="81824"/>
    <lineage>
        <taxon>Eukaryota</taxon>
        <taxon>Choanoflagellata</taxon>
        <taxon>Craspedida</taxon>
        <taxon>Salpingoecidae</taxon>
        <taxon>Monosiga</taxon>
    </lineage>
</organism>
<keyword evidence="3" id="KW-0479">Metal-binding</keyword>
<accession>A9UTI8</accession>
<dbReference type="KEGG" id="mbr:MONBRDRAFT_15006"/>
<dbReference type="InterPro" id="IPR036820">
    <property type="entry name" value="Archease_dom_sf"/>
</dbReference>
<keyword evidence="2" id="KW-0819">tRNA processing</keyword>
<dbReference type="OMA" id="AITYHKM"/>
<evidence type="ECO:0000256" key="1">
    <source>
        <dbReference type="ARBA" id="ARBA00007963"/>
    </source>
</evidence>
<evidence type="ECO:0000256" key="4">
    <source>
        <dbReference type="ARBA" id="ARBA00022837"/>
    </source>
</evidence>
<comment type="similarity">
    <text evidence="1">Belongs to the archease family.</text>
</comment>
<dbReference type="PANTHER" id="PTHR12682:SF11">
    <property type="entry name" value="PROTEIN ARCHEASE"/>
    <property type="match status" value="1"/>
</dbReference>
<dbReference type="STRING" id="81824.A9UTI8"/>
<dbReference type="GO" id="GO:0006388">
    <property type="term" value="P:tRNA splicing, via endonucleolytic cleavage and ligation"/>
    <property type="evidence" value="ECO:0000318"/>
    <property type="project" value="GO_Central"/>
</dbReference>
<evidence type="ECO:0000313" key="7">
    <source>
        <dbReference type="Proteomes" id="UP000001357"/>
    </source>
</evidence>
<feature type="non-terminal residue" evidence="6">
    <location>
        <position position="1"/>
    </location>
</feature>
<keyword evidence="4" id="KW-0106">Calcium</keyword>
<dbReference type="SUPFAM" id="SSF69819">
    <property type="entry name" value="MTH1598-like"/>
    <property type="match status" value="1"/>
</dbReference>
<dbReference type="InterPro" id="IPR002804">
    <property type="entry name" value="Archease"/>
</dbReference>
<protein>
    <recommendedName>
        <fullName evidence="5">Archease domain-containing protein</fullName>
    </recommendedName>
</protein>